<protein>
    <submittedName>
        <fullName evidence="1">Uncharacterized protein</fullName>
    </submittedName>
</protein>
<comment type="caution">
    <text evidence="1">The sequence shown here is derived from an EMBL/GenBank/DDBJ whole genome shotgun (WGS) entry which is preliminary data.</text>
</comment>
<name>A0AAN8GLS5_9TELE</name>
<sequence>MNVEAVLKQKRLRTTKRQFSYESLEEQVSDALKKLEVSFFNMVVDVSIASLQERFKALGEVEEKFGVLLNFPDLTKEDLTKQCETLSNTLS</sequence>
<dbReference type="AlphaFoldDB" id="A0AAN8GLS5"/>
<keyword evidence="2" id="KW-1185">Reference proteome</keyword>
<proteinExistence type="predicted"/>
<dbReference type="EMBL" id="JAULUE010002062">
    <property type="protein sequence ID" value="KAK5881994.1"/>
    <property type="molecule type" value="Genomic_DNA"/>
</dbReference>
<evidence type="ECO:0000313" key="2">
    <source>
        <dbReference type="Proteomes" id="UP001335648"/>
    </source>
</evidence>
<evidence type="ECO:0000313" key="1">
    <source>
        <dbReference type="EMBL" id="KAK5881994.1"/>
    </source>
</evidence>
<accession>A0AAN8GLS5</accession>
<gene>
    <name evidence="1" type="ORF">CesoFtcFv8_020629</name>
</gene>
<dbReference type="Proteomes" id="UP001335648">
    <property type="component" value="Unassembled WGS sequence"/>
</dbReference>
<reference evidence="1 2" key="1">
    <citation type="journal article" date="2023" name="Mol. Biol. Evol.">
        <title>Genomics of Secondarily Temperate Adaptation in the Only Non-Antarctic Icefish.</title>
        <authorList>
            <person name="Rivera-Colon A.G."/>
            <person name="Rayamajhi N."/>
            <person name="Minhas B.F."/>
            <person name="Madrigal G."/>
            <person name="Bilyk K.T."/>
            <person name="Yoon V."/>
            <person name="Hune M."/>
            <person name="Gregory S."/>
            <person name="Cheng C.H.C."/>
            <person name="Catchen J.M."/>
        </authorList>
    </citation>
    <scope>NUCLEOTIDE SEQUENCE [LARGE SCALE GENOMIC DNA]</scope>
    <source>
        <strain evidence="1">JC2023a</strain>
    </source>
</reference>
<organism evidence="1 2">
    <name type="scientific">Champsocephalus esox</name>
    <name type="common">pike icefish</name>
    <dbReference type="NCBI Taxonomy" id="159716"/>
    <lineage>
        <taxon>Eukaryota</taxon>
        <taxon>Metazoa</taxon>
        <taxon>Chordata</taxon>
        <taxon>Craniata</taxon>
        <taxon>Vertebrata</taxon>
        <taxon>Euteleostomi</taxon>
        <taxon>Actinopterygii</taxon>
        <taxon>Neopterygii</taxon>
        <taxon>Teleostei</taxon>
        <taxon>Neoteleostei</taxon>
        <taxon>Acanthomorphata</taxon>
        <taxon>Eupercaria</taxon>
        <taxon>Perciformes</taxon>
        <taxon>Notothenioidei</taxon>
        <taxon>Channichthyidae</taxon>
        <taxon>Champsocephalus</taxon>
    </lineage>
</organism>